<evidence type="ECO:0000256" key="1">
    <source>
        <dbReference type="SAM" id="Phobius"/>
    </source>
</evidence>
<keyword evidence="1" id="KW-0472">Membrane</keyword>
<feature type="transmembrane region" description="Helical" evidence="1">
    <location>
        <begin position="135"/>
        <end position="156"/>
    </location>
</feature>
<organism evidence="2 3">
    <name type="scientific">Lujinxingia litoralis</name>
    <dbReference type="NCBI Taxonomy" id="2211119"/>
    <lineage>
        <taxon>Bacteria</taxon>
        <taxon>Deltaproteobacteria</taxon>
        <taxon>Bradymonadales</taxon>
        <taxon>Lujinxingiaceae</taxon>
        <taxon>Lujinxingia</taxon>
    </lineage>
</organism>
<accession>A0A328C152</accession>
<comment type="caution">
    <text evidence="2">The sequence shown here is derived from an EMBL/GenBank/DDBJ whole genome shotgun (WGS) entry which is preliminary data.</text>
</comment>
<feature type="transmembrane region" description="Helical" evidence="1">
    <location>
        <begin position="102"/>
        <end position="123"/>
    </location>
</feature>
<proteinExistence type="predicted"/>
<feature type="transmembrane region" description="Helical" evidence="1">
    <location>
        <begin position="77"/>
        <end position="96"/>
    </location>
</feature>
<dbReference type="EMBL" id="QHKO01000014">
    <property type="protein sequence ID" value="RAL20133.1"/>
    <property type="molecule type" value="Genomic_DNA"/>
</dbReference>
<dbReference type="AlphaFoldDB" id="A0A328C152"/>
<sequence>MGVIYLLVYIFGSLSVWLGSRNVISAALDGESILGAMQFVGFGVWMIVLAAILHAVVLKRREDAGVLEGLNPSRWKLLIGGMLAWWVPTVAAWIQFELYIDPIRMFPFVTVVGAGAVVLWLAFRVLPQTKMMWPLATVAVTLLGIPLGLLTVSVPIKHFNHHLSSVKIRAFENSGYARSYEGIIAAHDDTYIGGPAPLIGEEGLGVLGELADAREVDVEAEIAAGRLREAEDGTLIKINEDGSEEKVGTLETFDDVFQEALEADRKVASEEEARKRAAWEAEMEERRRGGRFLGLREAPAVESADAS</sequence>
<evidence type="ECO:0000313" key="3">
    <source>
        <dbReference type="Proteomes" id="UP000249169"/>
    </source>
</evidence>
<dbReference type="OrthoDB" id="5526707at2"/>
<keyword evidence="1" id="KW-0812">Transmembrane</keyword>
<protein>
    <submittedName>
        <fullName evidence="2">Uncharacterized protein</fullName>
    </submittedName>
</protein>
<evidence type="ECO:0000313" key="2">
    <source>
        <dbReference type="EMBL" id="RAL20133.1"/>
    </source>
</evidence>
<dbReference type="Proteomes" id="UP000249169">
    <property type="component" value="Unassembled WGS sequence"/>
</dbReference>
<keyword evidence="1" id="KW-1133">Transmembrane helix</keyword>
<feature type="transmembrane region" description="Helical" evidence="1">
    <location>
        <begin position="36"/>
        <end position="57"/>
    </location>
</feature>
<name>A0A328C152_9DELT</name>
<reference evidence="2 3" key="1">
    <citation type="submission" date="2018-05" db="EMBL/GenBank/DDBJ databases">
        <title>Lujinxingia marina gen. nov. sp. nov., a new facultative anaerobic member of the class Deltaproteobacteria, and proposal of Lujinxingaceae fam. nov.</title>
        <authorList>
            <person name="Li C.-M."/>
        </authorList>
    </citation>
    <scope>NUCLEOTIDE SEQUENCE [LARGE SCALE GENOMIC DNA]</scope>
    <source>
        <strain evidence="2 3">B210</strain>
    </source>
</reference>
<keyword evidence="3" id="KW-1185">Reference proteome</keyword>
<gene>
    <name evidence="2" type="ORF">DL240_18665</name>
</gene>
<dbReference type="RefSeq" id="WP_111731414.1">
    <property type="nucleotide sequence ID" value="NZ_QHKO01000014.1"/>
</dbReference>